<protein>
    <recommendedName>
        <fullName evidence="6">NAD-dependent epimerase/dehydratase domain-containing protein</fullName>
    </recommendedName>
</protein>
<dbReference type="AlphaFoldDB" id="A0AAN6ICP1"/>
<dbReference type="PANTHER" id="PTHR10366:SF564">
    <property type="entry name" value="STEROL-4-ALPHA-CARBOXYLATE 3-DEHYDROGENASE, DECARBOXYLATING"/>
    <property type="match status" value="1"/>
</dbReference>
<gene>
    <name evidence="4" type="ORF">EDD36DRAFT_466044</name>
</gene>
<comment type="caution">
    <text evidence="4">The sequence shown here is derived from an EMBL/GenBank/DDBJ whole genome shotgun (WGS) entry which is preliminary data.</text>
</comment>
<accession>A0AAN6ICP1</accession>
<proteinExistence type="inferred from homology"/>
<dbReference type="SUPFAM" id="SSF51735">
    <property type="entry name" value="NAD(P)-binding Rossmann-fold domains"/>
    <property type="match status" value="1"/>
</dbReference>
<evidence type="ECO:0000313" key="5">
    <source>
        <dbReference type="Proteomes" id="UP001203852"/>
    </source>
</evidence>
<feature type="region of interest" description="Disordered" evidence="3">
    <location>
        <begin position="197"/>
        <end position="222"/>
    </location>
</feature>
<dbReference type="InterPro" id="IPR050425">
    <property type="entry name" value="NAD(P)_dehydrat-like"/>
</dbReference>
<sequence length="273" mass="29555">MSQPLVFLTDVSGPIGFAALAALLKRGHPVRVTSCDRETNRQIKDQPAIRPHAKSLSFIKINDFLVAEAFETALKGVFHVIHVASPTRDDPVSVTMFGTQKVSADSASQATLAMLRAARRSSSVHRVIITSSIELLQHPTPSSKPHEVVPNVWAAYRILKTIDCAAKGSKPAQQSYLHVAHIVPSCASTCIDESASYSKPQIGGKERPPIASEAPISRNQTRPPQWVRCDTVVAALVAGLETGDATSREGFDASYPPAVQWSEVEQVMKQVFP</sequence>
<evidence type="ECO:0008006" key="6">
    <source>
        <dbReference type="Google" id="ProtNLM"/>
    </source>
</evidence>
<comment type="similarity">
    <text evidence="2">Belongs to the NAD(P)-dependent epimerase/dehydratase family. Dihydroflavonol-4-reductase subfamily.</text>
</comment>
<evidence type="ECO:0000256" key="1">
    <source>
        <dbReference type="ARBA" id="ARBA00023002"/>
    </source>
</evidence>
<evidence type="ECO:0000256" key="3">
    <source>
        <dbReference type="SAM" id="MobiDB-lite"/>
    </source>
</evidence>
<dbReference type="Gene3D" id="3.40.50.720">
    <property type="entry name" value="NAD(P)-binding Rossmann-like Domain"/>
    <property type="match status" value="1"/>
</dbReference>
<name>A0AAN6ICP1_9EURO</name>
<dbReference type="PANTHER" id="PTHR10366">
    <property type="entry name" value="NAD DEPENDENT EPIMERASE/DEHYDRATASE"/>
    <property type="match status" value="1"/>
</dbReference>
<organism evidence="4 5">
    <name type="scientific">Exophiala viscosa</name>
    <dbReference type="NCBI Taxonomy" id="2486360"/>
    <lineage>
        <taxon>Eukaryota</taxon>
        <taxon>Fungi</taxon>
        <taxon>Dikarya</taxon>
        <taxon>Ascomycota</taxon>
        <taxon>Pezizomycotina</taxon>
        <taxon>Eurotiomycetes</taxon>
        <taxon>Chaetothyriomycetidae</taxon>
        <taxon>Chaetothyriales</taxon>
        <taxon>Herpotrichiellaceae</taxon>
        <taxon>Exophiala</taxon>
    </lineage>
</organism>
<keyword evidence="5" id="KW-1185">Reference proteome</keyword>
<evidence type="ECO:0000313" key="4">
    <source>
        <dbReference type="EMBL" id="KAI1612205.1"/>
    </source>
</evidence>
<dbReference type="Proteomes" id="UP001203852">
    <property type="component" value="Unassembled WGS sequence"/>
</dbReference>
<reference evidence="4" key="1">
    <citation type="journal article" date="2022" name="bioRxiv">
        <title>Deciphering the potential niche of two novel black yeast fungi from a biological soil crust based on their genomes, phenotypes, and melanin regulation.</title>
        <authorList>
            <consortium name="DOE Joint Genome Institute"/>
            <person name="Carr E.C."/>
            <person name="Barton Q."/>
            <person name="Grambo S."/>
            <person name="Sullivan M."/>
            <person name="Renfro C.M."/>
            <person name="Kuo A."/>
            <person name="Pangilinan J."/>
            <person name="Lipzen A."/>
            <person name="Keymanesh K."/>
            <person name="Savage E."/>
            <person name="Barry K."/>
            <person name="Grigoriev I.V."/>
            <person name="Riekhof W.R."/>
            <person name="Harris S.S."/>
        </authorList>
    </citation>
    <scope>NUCLEOTIDE SEQUENCE</scope>
    <source>
        <strain evidence="4">JF 03-4F</strain>
    </source>
</reference>
<evidence type="ECO:0000256" key="2">
    <source>
        <dbReference type="ARBA" id="ARBA00023445"/>
    </source>
</evidence>
<dbReference type="InterPro" id="IPR036291">
    <property type="entry name" value="NAD(P)-bd_dom_sf"/>
</dbReference>
<dbReference type="EMBL" id="MU404355">
    <property type="protein sequence ID" value="KAI1612205.1"/>
    <property type="molecule type" value="Genomic_DNA"/>
</dbReference>
<dbReference type="GO" id="GO:0016616">
    <property type="term" value="F:oxidoreductase activity, acting on the CH-OH group of donors, NAD or NADP as acceptor"/>
    <property type="evidence" value="ECO:0007669"/>
    <property type="project" value="TreeGrafter"/>
</dbReference>
<keyword evidence="1" id="KW-0560">Oxidoreductase</keyword>